<dbReference type="Pfam" id="PF07715">
    <property type="entry name" value="Plug"/>
    <property type="match status" value="1"/>
</dbReference>
<evidence type="ECO:0000256" key="15">
    <source>
        <dbReference type="PROSITE-ProRule" id="PRU10144"/>
    </source>
</evidence>
<dbReference type="InterPro" id="IPR010917">
    <property type="entry name" value="TonB_rcpt_CS"/>
</dbReference>
<comment type="subcellular location">
    <subcellularLocation>
        <location evidence="1 14">Cell outer membrane</location>
        <topology evidence="1 14">Multi-pass membrane protein</topology>
    </subcellularLocation>
</comment>
<evidence type="ECO:0000259" key="19">
    <source>
        <dbReference type="Pfam" id="PF07715"/>
    </source>
</evidence>
<keyword evidence="12 20" id="KW-0675">Receptor</keyword>
<evidence type="ECO:0000259" key="18">
    <source>
        <dbReference type="Pfam" id="PF00593"/>
    </source>
</evidence>
<evidence type="ECO:0000256" key="11">
    <source>
        <dbReference type="ARBA" id="ARBA00023136"/>
    </source>
</evidence>
<dbReference type="Proteomes" id="UP000233748">
    <property type="component" value="Unassembled WGS sequence"/>
</dbReference>
<keyword evidence="11 14" id="KW-0472">Membrane</keyword>
<name>A0A2N3RJB9_9XANT</name>
<dbReference type="InterPro" id="IPR012910">
    <property type="entry name" value="Plug_dom"/>
</dbReference>
<feature type="short sequence motif" description="TonB C-terminal box" evidence="15">
    <location>
        <begin position="714"/>
        <end position="731"/>
    </location>
</feature>
<sequence length="731" mass="79146">MFLRSRSPRASALPAAWLLSVAAAAALHPGNAIAAQGYDPNARTLDAINVQAESLPTPLLPTAGRLGLSPAQTPATLDAIDADTMQARGVQSVEQAVTTLPGITSGGSPGNLSTLTMRGFSGDQITMLHNGLYLGPSSMTTRPQNSFNLQSVEVLKGPASVIYGQGAIGGVVNVIDKQPSFDTPSYDGLAGVSRFGGRQAGLGGGGRLDDSVAYRADISRVSSDGFVHATGSDTLNVSAALLWRPSATLRAQVSVDYANDHPSTYFGTPLRPDAAARAPLHDALRSSDGLVVDAALRRNNYNVVDADIASRQLWPQAWLLWSPNQTISVRSLLYAFDASRRWVNAESYAYNASNGRIDRDRFVVFHRQHLWGNQTSVTIDQPVSGHANRLVVGLDYNQMQFVRERGFPDGDSVDIDRLGPSGVFGERQRRRSPTRWTNTALFVEDALDLDAQLKLVLGGRWDSLDLDRRNFTADGQLQAATSFSRHYRPNNARVGLVYALTPTVTPYISYTTGSDPPGSNLLLVNAGEDFGLSTSRQYEAGIKASSKDQRTSATLALYDIRRDNILSLTAQDMLSNIGAQTSRGMDLSASARLTEQWAVDANLADTDARYRDFIDSSTGHDVSGNRPPNIPGTVFNLWTHLDAVGALPLELGLGLHGVGKRYGNTANTLQLEHYALTDIYATYRLTPSVALTLRADNLFDKRYVQWADISYPQQVMLGQPRSYALSLRATF</sequence>
<reference evidence="22 23" key="1">
    <citation type="submission" date="2017-11" db="EMBL/GenBank/DDBJ databases">
        <title>Xanthomonas prunicola sp. nov., a novel pathogen that affects nectarine (Prunus persica var. nectarine) trees.</title>
        <authorList>
            <person name="Lopez M."/>
            <person name="Lopez-Soriano P."/>
            <person name="Garita-Cambronero J."/>
            <person name="Beltran C."/>
            <person name="Taghouti G."/>
            <person name="Portier P."/>
            <person name="Cubero J."/>
            <person name="Fischer-Le Saux M."/>
            <person name="Marco-Noales E."/>
        </authorList>
    </citation>
    <scope>NUCLEOTIDE SEQUENCE [LARGE SCALE GENOMIC DNA]</scope>
    <source>
        <strain evidence="20 22">CFBP8353</strain>
        <strain evidence="21 23">CFBP8354</strain>
    </source>
</reference>
<dbReference type="AlphaFoldDB" id="A0A2N3RJB9"/>
<evidence type="ECO:0000256" key="4">
    <source>
        <dbReference type="ARBA" id="ARBA00022452"/>
    </source>
</evidence>
<dbReference type="Gene3D" id="2.40.170.20">
    <property type="entry name" value="TonB-dependent receptor, beta-barrel domain"/>
    <property type="match status" value="1"/>
</dbReference>
<evidence type="ECO:0000256" key="1">
    <source>
        <dbReference type="ARBA" id="ARBA00004571"/>
    </source>
</evidence>
<dbReference type="RefSeq" id="WP_101363411.1">
    <property type="nucleotide sequence ID" value="NZ_PHKV01000003.1"/>
</dbReference>
<dbReference type="EMBL" id="PHKV01000003">
    <property type="protein sequence ID" value="PKV12592.1"/>
    <property type="molecule type" value="Genomic_DNA"/>
</dbReference>
<comment type="similarity">
    <text evidence="2 14 16">Belongs to the TonB-dependent receptor family.</text>
</comment>
<keyword evidence="9" id="KW-0406">Ion transport</keyword>
<evidence type="ECO:0000313" key="23">
    <source>
        <dbReference type="Proteomes" id="UP000233748"/>
    </source>
</evidence>
<feature type="chain" id="PRO_5014619618" evidence="17">
    <location>
        <begin position="35"/>
        <end position="731"/>
    </location>
</feature>
<evidence type="ECO:0000256" key="3">
    <source>
        <dbReference type="ARBA" id="ARBA00022448"/>
    </source>
</evidence>
<dbReference type="InterPro" id="IPR010105">
    <property type="entry name" value="TonB_sidphr_rcpt"/>
</dbReference>
<evidence type="ECO:0000256" key="8">
    <source>
        <dbReference type="ARBA" id="ARBA00023004"/>
    </source>
</evidence>
<evidence type="ECO:0000256" key="10">
    <source>
        <dbReference type="ARBA" id="ARBA00023077"/>
    </source>
</evidence>
<evidence type="ECO:0000256" key="7">
    <source>
        <dbReference type="ARBA" id="ARBA00022729"/>
    </source>
</evidence>
<dbReference type="Proteomes" id="UP000233720">
    <property type="component" value="Unassembled WGS sequence"/>
</dbReference>
<comment type="caution">
    <text evidence="20">The sequence shown here is derived from an EMBL/GenBank/DDBJ whole genome shotgun (WGS) entry which is preliminary data.</text>
</comment>
<evidence type="ECO:0000256" key="13">
    <source>
        <dbReference type="ARBA" id="ARBA00023237"/>
    </source>
</evidence>
<dbReference type="InterPro" id="IPR036942">
    <property type="entry name" value="Beta-barrel_TonB_sf"/>
</dbReference>
<feature type="domain" description="TonB-dependent receptor plug" evidence="19">
    <location>
        <begin position="71"/>
        <end position="171"/>
    </location>
</feature>
<keyword evidence="5" id="KW-0410">Iron transport</keyword>
<protein>
    <submittedName>
        <fullName evidence="20">TonB-dependent siderophore receptor</fullName>
    </submittedName>
</protein>
<evidence type="ECO:0000256" key="17">
    <source>
        <dbReference type="SAM" id="SignalP"/>
    </source>
</evidence>
<keyword evidence="3 14" id="KW-0813">Transport</keyword>
<evidence type="ECO:0000256" key="12">
    <source>
        <dbReference type="ARBA" id="ARBA00023170"/>
    </source>
</evidence>
<feature type="signal peptide" evidence="17">
    <location>
        <begin position="1"/>
        <end position="34"/>
    </location>
</feature>
<keyword evidence="13 14" id="KW-0998">Cell outer membrane</keyword>
<organism evidence="20 22">
    <name type="scientific">Xanthomonas prunicola</name>
    <dbReference type="NCBI Taxonomy" id="2053930"/>
    <lineage>
        <taxon>Bacteria</taxon>
        <taxon>Pseudomonadati</taxon>
        <taxon>Pseudomonadota</taxon>
        <taxon>Gammaproteobacteria</taxon>
        <taxon>Lysobacterales</taxon>
        <taxon>Lysobacteraceae</taxon>
        <taxon>Xanthomonas</taxon>
    </lineage>
</organism>
<keyword evidence="6 14" id="KW-0812">Transmembrane</keyword>
<dbReference type="GO" id="GO:0015891">
    <property type="term" value="P:siderophore transport"/>
    <property type="evidence" value="ECO:0007669"/>
    <property type="project" value="InterPro"/>
</dbReference>
<dbReference type="GO" id="GO:0038023">
    <property type="term" value="F:signaling receptor activity"/>
    <property type="evidence" value="ECO:0007669"/>
    <property type="project" value="InterPro"/>
</dbReference>
<dbReference type="GO" id="GO:0009279">
    <property type="term" value="C:cell outer membrane"/>
    <property type="evidence" value="ECO:0007669"/>
    <property type="project" value="UniProtKB-SubCell"/>
</dbReference>
<evidence type="ECO:0000256" key="14">
    <source>
        <dbReference type="PROSITE-ProRule" id="PRU01360"/>
    </source>
</evidence>
<dbReference type="PROSITE" id="PS01156">
    <property type="entry name" value="TONB_DEPENDENT_REC_2"/>
    <property type="match status" value="1"/>
</dbReference>
<keyword evidence="23" id="KW-1185">Reference proteome</keyword>
<dbReference type="SUPFAM" id="SSF56935">
    <property type="entry name" value="Porins"/>
    <property type="match status" value="1"/>
</dbReference>
<proteinExistence type="inferred from homology"/>
<dbReference type="Gene3D" id="2.170.130.10">
    <property type="entry name" value="TonB-dependent receptor, plug domain"/>
    <property type="match status" value="1"/>
</dbReference>
<dbReference type="EMBL" id="PHKW01000003">
    <property type="protein sequence ID" value="PKV16869.1"/>
    <property type="molecule type" value="Genomic_DNA"/>
</dbReference>
<accession>A0A2N3RJB9</accession>
<dbReference type="OrthoDB" id="127311at2"/>
<feature type="domain" description="TonB-dependent receptor-like beta-barrel" evidence="18">
    <location>
        <begin position="247"/>
        <end position="698"/>
    </location>
</feature>
<dbReference type="PANTHER" id="PTHR32552">
    <property type="entry name" value="FERRICHROME IRON RECEPTOR-RELATED"/>
    <property type="match status" value="1"/>
</dbReference>
<evidence type="ECO:0000313" key="21">
    <source>
        <dbReference type="EMBL" id="PKV16869.1"/>
    </source>
</evidence>
<keyword evidence="8" id="KW-0408">Iron</keyword>
<keyword evidence="4 14" id="KW-1134">Transmembrane beta strand</keyword>
<keyword evidence="7 17" id="KW-0732">Signal</keyword>
<dbReference type="InterPro" id="IPR037066">
    <property type="entry name" value="Plug_dom_sf"/>
</dbReference>
<evidence type="ECO:0000313" key="22">
    <source>
        <dbReference type="Proteomes" id="UP000233720"/>
    </source>
</evidence>
<dbReference type="InterPro" id="IPR039426">
    <property type="entry name" value="TonB-dep_rcpt-like"/>
</dbReference>
<dbReference type="InterPro" id="IPR000531">
    <property type="entry name" value="Beta-barrel_TonB"/>
</dbReference>
<dbReference type="Pfam" id="PF00593">
    <property type="entry name" value="TonB_dep_Rec_b-barrel"/>
    <property type="match status" value="1"/>
</dbReference>
<dbReference type="CDD" id="cd01347">
    <property type="entry name" value="ligand_gated_channel"/>
    <property type="match status" value="1"/>
</dbReference>
<evidence type="ECO:0000256" key="16">
    <source>
        <dbReference type="RuleBase" id="RU003357"/>
    </source>
</evidence>
<evidence type="ECO:0000256" key="5">
    <source>
        <dbReference type="ARBA" id="ARBA00022496"/>
    </source>
</evidence>
<gene>
    <name evidence="20" type="ORF">XpruCFBP8353_11780</name>
    <name evidence="21" type="ORF">XpruCFBP8354_11780</name>
</gene>
<dbReference type="GO" id="GO:0015344">
    <property type="term" value="F:siderophore uptake transmembrane transporter activity"/>
    <property type="evidence" value="ECO:0007669"/>
    <property type="project" value="TreeGrafter"/>
</dbReference>
<evidence type="ECO:0000313" key="20">
    <source>
        <dbReference type="EMBL" id="PKV12592.1"/>
    </source>
</evidence>
<evidence type="ECO:0000256" key="6">
    <source>
        <dbReference type="ARBA" id="ARBA00022692"/>
    </source>
</evidence>
<evidence type="ECO:0000256" key="9">
    <source>
        <dbReference type="ARBA" id="ARBA00023065"/>
    </source>
</evidence>
<evidence type="ECO:0000256" key="2">
    <source>
        <dbReference type="ARBA" id="ARBA00009810"/>
    </source>
</evidence>
<dbReference type="PANTHER" id="PTHR32552:SF84">
    <property type="entry name" value="TONB-DEPENDENT RECEPTOR-RELATED"/>
    <property type="match status" value="1"/>
</dbReference>
<dbReference type="NCBIfam" id="TIGR01783">
    <property type="entry name" value="TonB-siderophor"/>
    <property type="match status" value="1"/>
</dbReference>
<keyword evidence="10 16" id="KW-0798">TonB box</keyword>
<dbReference type="PROSITE" id="PS52016">
    <property type="entry name" value="TONB_DEPENDENT_REC_3"/>
    <property type="match status" value="1"/>
</dbReference>